<proteinExistence type="predicted"/>
<dbReference type="EMBL" id="JYLA01000010">
    <property type="protein sequence ID" value="KMM82735.1"/>
    <property type="molecule type" value="Genomic_DNA"/>
</dbReference>
<dbReference type="AlphaFoldDB" id="A0A0J6GMA6"/>
<evidence type="ECO:0000313" key="6">
    <source>
        <dbReference type="Proteomes" id="UP000183155"/>
    </source>
</evidence>
<dbReference type="STRING" id="47884.SAMN04490203_3993"/>
<protein>
    <submittedName>
        <fullName evidence="3">TmRNA</fullName>
    </submittedName>
</protein>
<reference evidence="4 6" key="2">
    <citation type="submission" date="2016-10" db="EMBL/GenBank/DDBJ databases">
        <authorList>
            <person name="Varghese N."/>
            <person name="Submissions S."/>
        </authorList>
    </citation>
    <scope>NUCLEOTIDE SEQUENCE [LARGE SCALE GENOMIC DNA]</scope>
    <source>
        <strain evidence="4 6">BS3652</strain>
    </source>
</reference>
<dbReference type="Proteomes" id="UP000183155">
    <property type="component" value="Unassembled WGS sequence"/>
</dbReference>
<feature type="compositionally biased region" description="Basic and acidic residues" evidence="1">
    <location>
        <begin position="62"/>
        <end position="72"/>
    </location>
</feature>
<feature type="signal peptide" evidence="2">
    <location>
        <begin position="1"/>
        <end position="22"/>
    </location>
</feature>
<feature type="chain" id="PRO_5005272322" evidence="2">
    <location>
        <begin position="23"/>
        <end position="93"/>
    </location>
</feature>
<accession>A0A0J6GMA6</accession>
<evidence type="ECO:0000313" key="5">
    <source>
        <dbReference type="Proteomes" id="UP000036395"/>
    </source>
</evidence>
<evidence type="ECO:0000256" key="2">
    <source>
        <dbReference type="SAM" id="SignalP"/>
    </source>
</evidence>
<organism evidence="3 5">
    <name type="scientific">Pseudomonas taetrolens</name>
    <dbReference type="NCBI Taxonomy" id="47884"/>
    <lineage>
        <taxon>Bacteria</taxon>
        <taxon>Pseudomonadati</taxon>
        <taxon>Pseudomonadota</taxon>
        <taxon>Gammaproteobacteria</taxon>
        <taxon>Pseudomonadales</taxon>
        <taxon>Pseudomonadaceae</taxon>
        <taxon>Pseudomonas</taxon>
    </lineage>
</organism>
<reference evidence="3 5" key="1">
    <citation type="submission" date="2015-02" db="EMBL/GenBank/DDBJ databases">
        <title>Pseudomonas helleri sp. nov. and Pseudomonas weihenstephanensis sp. nov., isolated from raw cows milk.</title>
        <authorList>
            <person name="von Neubeck M."/>
            <person name="Huptas C."/>
            <person name="Wenning M."/>
            <person name="Scherer S."/>
        </authorList>
    </citation>
    <scope>NUCLEOTIDE SEQUENCE [LARGE SCALE GENOMIC DNA]</scope>
    <source>
        <strain evidence="3 5">DSM 21104</strain>
    </source>
</reference>
<gene>
    <name evidence="4" type="ORF">SAMN04490203_3993</name>
    <name evidence="3" type="ORF">TU78_20880</name>
</gene>
<keyword evidence="6" id="KW-1185">Reference proteome</keyword>
<feature type="region of interest" description="Disordered" evidence="1">
    <location>
        <begin position="62"/>
        <end position="93"/>
    </location>
</feature>
<dbReference type="OrthoDB" id="7026422at2"/>
<dbReference type="EMBL" id="FNRS01000001">
    <property type="protein sequence ID" value="SED17650.1"/>
    <property type="molecule type" value="Genomic_DNA"/>
</dbReference>
<evidence type="ECO:0000256" key="1">
    <source>
        <dbReference type="SAM" id="MobiDB-lite"/>
    </source>
</evidence>
<evidence type="ECO:0000313" key="3">
    <source>
        <dbReference type="EMBL" id="KMM82735.1"/>
    </source>
</evidence>
<sequence length="93" mass="9972">MKRTALAGLLIAAAMLTSPVFASESLCDINLQKIKDTEVSTEVMSEDLKSDINKLIAEAQTEKAKGTEEGEKNCTSLTSQALQKLQNNTKGGQ</sequence>
<keyword evidence="2" id="KW-0732">Signal</keyword>
<comment type="caution">
    <text evidence="3">The sequence shown here is derived from an EMBL/GenBank/DDBJ whole genome shotgun (WGS) entry which is preliminary data.</text>
</comment>
<name>A0A0J6GMA6_PSETA</name>
<feature type="compositionally biased region" description="Polar residues" evidence="1">
    <location>
        <begin position="73"/>
        <end position="93"/>
    </location>
</feature>
<dbReference type="Proteomes" id="UP000036395">
    <property type="component" value="Unassembled WGS sequence"/>
</dbReference>
<evidence type="ECO:0000313" key="4">
    <source>
        <dbReference type="EMBL" id="SED17650.1"/>
    </source>
</evidence>
<dbReference type="RefSeq" id="WP_048383599.1">
    <property type="nucleotide sequence ID" value="NZ_FNRS01000001.1"/>
</dbReference>
<dbReference type="PATRIC" id="fig|47884.3.peg.96"/>